<evidence type="ECO:0000313" key="2">
    <source>
        <dbReference type="Proteomes" id="UP001244341"/>
    </source>
</evidence>
<protein>
    <recommendedName>
        <fullName evidence="3">Kazal-like domain-containing protein</fullName>
    </recommendedName>
</protein>
<keyword evidence="2" id="KW-1185">Reference proteome</keyword>
<gene>
    <name evidence="1" type="ORF">OEZ85_004137</name>
</gene>
<evidence type="ECO:0008006" key="3">
    <source>
        <dbReference type="Google" id="ProtNLM"/>
    </source>
</evidence>
<reference evidence="1 2" key="1">
    <citation type="submission" date="2023-05" db="EMBL/GenBank/DDBJ databases">
        <title>A 100% complete, gapless, phased diploid assembly of the Scenedesmus obliquus UTEX 3031 genome.</title>
        <authorList>
            <person name="Biondi T.C."/>
            <person name="Hanschen E.R."/>
            <person name="Kwon T."/>
            <person name="Eng W."/>
            <person name="Kruse C.P.S."/>
            <person name="Koehler S.I."/>
            <person name="Kunde Y."/>
            <person name="Gleasner C.D."/>
            <person name="You Mak K.T."/>
            <person name="Polle J."/>
            <person name="Hovde B.T."/>
            <person name="Starkenburg S.R."/>
        </authorList>
    </citation>
    <scope>NUCLEOTIDE SEQUENCE [LARGE SCALE GENOMIC DNA]</scope>
    <source>
        <strain evidence="1 2">DOE0152z</strain>
    </source>
</reference>
<dbReference type="EMBL" id="CP126217">
    <property type="protein sequence ID" value="WIA19528.1"/>
    <property type="molecule type" value="Genomic_DNA"/>
</dbReference>
<accession>A0ABY8UDG7</accession>
<proteinExistence type="predicted"/>
<organism evidence="1 2">
    <name type="scientific">Tetradesmus obliquus</name>
    <name type="common">Green alga</name>
    <name type="synonym">Acutodesmus obliquus</name>
    <dbReference type="NCBI Taxonomy" id="3088"/>
    <lineage>
        <taxon>Eukaryota</taxon>
        <taxon>Viridiplantae</taxon>
        <taxon>Chlorophyta</taxon>
        <taxon>core chlorophytes</taxon>
        <taxon>Chlorophyceae</taxon>
        <taxon>CS clade</taxon>
        <taxon>Sphaeropleales</taxon>
        <taxon>Scenedesmaceae</taxon>
        <taxon>Tetradesmus</taxon>
    </lineage>
</organism>
<sequence>MLPLPHNGPVRVTVEILSRLERTYKLSSEQHHHFDHRSRKYRLTTGSNLLQATQTGRMNKALSIALLFAAAALVAANGTVDVTLPNPHAAVNSVSESVSALHKSLSAAHNMDMSKCECEKKCDDKKQEFCKVTRELEYKCKPTEKAKDFIECTTKCFTADNVIEINVPTIDLNNKGRRLFESTPVTKNGEIVLQHPLGHLLGGAAGAGAAAGGAAGGKDGKGKEICREICKPGTRMVEDEECGDEESVKYDCEDKVIYSSCKNVCTCPNGVTIETKESPNLVALAAGAVGTGHGAKGALAGAALQAVNALP</sequence>
<name>A0ABY8UDG7_TETOB</name>
<evidence type="ECO:0000313" key="1">
    <source>
        <dbReference type="EMBL" id="WIA19528.1"/>
    </source>
</evidence>
<dbReference type="Proteomes" id="UP001244341">
    <property type="component" value="Chromosome 10b"/>
</dbReference>